<gene>
    <name evidence="1" type="ORF">PEVE_00003020</name>
</gene>
<keyword evidence="2" id="KW-1185">Reference proteome</keyword>
<protein>
    <submittedName>
        <fullName evidence="1">Uncharacterized protein</fullName>
    </submittedName>
</protein>
<dbReference type="Proteomes" id="UP001159427">
    <property type="component" value="Unassembled WGS sequence"/>
</dbReference>
<sequence length="687" mass="78413">MSSSLDLFSVPSTDYNLQGFRMVPYHKLSSSITPMKFSVQQLEDYTDLNRSYFVIDLHLYTSATNGISADANAASDANDTRFVYAVNNLAHTLFKQINLRFNGTLMTEQTDTYAYSAYFQTLLNYHRDDGETVLQPQGWVNFLNVTPTLAATGGNDDICTTAGYLHNSSHLLKTLTTPFRDNAVVRLIMRPYLPAFHTGKIMVPGVEMNFELYFNSPDFYTFGTLTSGTGVKRYVQLREQDVDITFHLCRLSLNPDIYSSLEGARKFRKEVVKYPVVRDQIRTFTFDGTTTTWQQDNLFLGKVPQRMIVGILDSTAFNGSKEKYPFSFQSKGVTSVRQFIEGEEYPYVTMELEGNAATKDRMGYYRFLDAAGAVPKHREFMVKPDEWGYNKNCTLFMWNNVPGGDADGPKLNPKQTGNVRLEIKFRAALNANITILVWGEFESTIYIDHLGAVTYDTSVLTKHIDELRILLADRSIDILSINETKLDDSINSCELITEPTRITESSSTLIDLIYTNYTDRVVCSGVSHIGISDHSLIYVYRKLSLTFPSKGHSTISYRNFQNFNRESFRNDIAQQDWSCNHSHHWNISVLFLCQDLFPPGKFAKTISRNAHYIVAFKNPRDQVGMRTLTLQAFPNDWSHVMNIFRECAQRPFGYLMLDLHPASDDRYCLFTNVLPEEGPTETYERQA</sequence>
<proteinExistence type="predicted"/>
<dbReference type="PANTHER" id="PTHR23409">
    <property type="entry name" value="RIBONUCLEOSIDE-DIPHOSPHATE REDUCTASE SMALL CHAIN"/>
    <property type="match status" value="1"/>
</dbReference>
<dbReference type="EMBL" id="CALNXI010000118">
    <property type="protein sequence ID" value="CAH3019525.1"/>
    <property type="molecule type" value="Genomic_DNA"/>
</dbReference>
<evidence type="ECO:0000313" key="2">
    <source>
        <dbReference type="Proteomes" id="UP001159427"/>
    </source>
</evidence>
<dbReference type="InterPro" id="IPR000358">
    <property type="entry name" value="RNR_small_fam"/>
</dbReference>
<comment type="caution">
    <text evidence="1">The sequence shown here is derived from an EMBL/GenBank/DDBJ whole genome shotgun (WGS) entry which is preliminary data.</text>
</comment>
<accession>A0ABN8LV25</accession>
<dbReference type="PANTHER" id="PTHR23409:SF21">
    <property type="entry name" value="CAPSID PROTEIN"/>
    <property type="match status" value="1"/>
</dbReference>
<organism evidence="1 2">
    <name type="scientific">Porites evermanni</name>
    <dbReference type="NCBI Taxonomy" id="104178"/>
    <lineage>
        <taxon>Eukaryota</taxon>
        <taxon>Metazoa</taxon>
        <taxon>Cnidaria</taxon>
        <taxon>Anthozoa</taxon>
        <taxon>Hexacorallia</taxon>
        <taxon>Scleractinia</taxon>
        <taxon>Fungiina</taxon>
        <taxon>Poritidae</taxon>
        <taxon>Porites</taxon>
    </lineage>
</organism>
<name>A0ABN8LV25_9CNID</name>
<evidence type="ECO:0000313" key="1">
    <source>
        <dbReference type="EMBL" id="CAH3019525.1"/>
    </source>
</evidence>
<reference evidence="1 2" key="1">
    <citation type="submission" date="2022-05" db="EMBL/GenBank/DDBJ databases">
        <authorList>
            <consortium name="Genoscope - CEA"/>
            <person name="William W."/>
        </authorList>
    </citation>
    <scope>NUCLEOTIDE SEQUENCE [LARGE SCALE GENOMIC DNA]</scope>
</reference>